<sequence length="300" mass="32816">MSERIVRPYRGAEDLRKMQALVSAAYEQTDMRIGDVAWIVRVHTHRELGLDIRLWEDGGALVGWTFFQSSGGFNLFAAPRAATDHLIDEMLATVEGMAREAIAAGDAMSSVSTYGVLPRRSALDRALASGLERNGFTRDGGDGVLAKELTTLVEPSVPPGYLLATVDTPQRIIGRVEAHRAAFAPSEVTRKMYERVRRTWPYRQELDQIVETESGEVVAFCTAWIDEENAAGLLEPVGTHPNHQRRGLAGAACRAALIALRDAGARTAQVAFAAPRARALYESLGFTLAYDDHSYTKALS</sequence>
<evidence type="ECO:0000259" key="1">
    <source>
        <dbReference type="PROSITE" id="PS51186"/>
    </source>
</evidence>
<dbReference type="InterPro" id="IPR016181">
    <property type="entry name" value="Acyl_CoA_acyltransferase"/>
</dbReference>
<dbReference type="CDD" id="cd04301">
    <property type="entry name" value="NAT_SF"/>
    <property type="match status" value="1"/>
</dbReference>
<dbReference type="PROSITE" id="PS51186">
    <property type="entry name" value="GNAT"/>
    <property type="match status" value="1"/>
</dbReference>
<dbReference type="GO" id="GO:0016747">
    <property type="term" value="F:acyltransferase activity, transferring groups other than amino-acyl groups"/>
    <property type="evidence" value="ECO:0007669"/>
    <property type="project" value="InterPro"/>
</dbReference>
<protein>
    <submittedName>
        <fullName evidence="2">Ribosomal-protein-S18p-alanine acetyltransferase</fullName>
        <ecNumber evidence="2">2.3.1.-</ecNumber>
    </submittedName>
</protein>
<dbReference type="SUPFAM" id="SSF55729">
    <property type="entry name" value="Acyl-CoA N-acyltransferases (Nat)"/>
    <property type="match status" value="1"/>
</dbReference>
<reference evidence="2" key="1">
    <citation type="submission" date="2020-02" db="EMBL/GenBank/DDBJ databases">
        <authorList>
            <person name="Meier V. D."/>
        </authorList>
    </citation>
    <scope>NUCLEOTIDE SEQUENCE</scope>
    <source>
        <strain evidence="2">AVDCRST_MAG19</strain>
    </source>
</reference>
<gene>
    <name evidence="2" type="ORF">AVDCRST_MAG19-4842</name>
</gene>
<proteinExistence type="predicted"/>
<dbReference type="InterPro" id="IPR000182">
    <property type="entry name" value="GNAT_dom"/>
</dbReference>
<name>A0A6J4VRR9_9BACT</name>
<accession>A0A6J4VRR9</accession>
<evidence type="ECO:0000313" key="2">
    <source>
        <dbReference type="EMBL" id="CAA9586197.1"/>
    </source>
</evidence>
<dbReference type="Pfam" id="PF00583">
    <property type="entry name" value="Acetyltransf_1"/>
    <property type="match status" value="1"/>
</dbReference>
<dbReference type="EMBL" id="CADCWL010000257">
    <property type="protein sequence ID" value="CAA9586197.1"/>
    <property type="molecule type" value="Genomic_DNA"/>
</dbReference>
<organism evidence="2">
    <name type="scientific">uncultured Thermomicrobiales bacterium</name>
    <dbReference type="NCBI Taxonomy" id="1645740"/>
    <lineage>
        <taxon>Bacteria</taxon>
        <taxon>Pseudomonadati</taxon>
        <taxon>Thermomicrobiota</taxon>
        <taxon>Thermomicrobia</taxon>
        <taxon>Thermomicrobiales</taxon>
        <taxon>environmental samples</taxon>
    </lineage>
</organism>
<keyword evidence="2" id="KW-0012">Acyltransferase</keyword>
<dbReference type="Gene3D" id="3.40.630.30">
    <property type="match status" value="1"/>
</dbReference>
<keyword evidence="2" id="KW-0808">Transferase</keyword>
<dbReference type="AlphaFoldDB" id="A0A6J4VRR9"/>
<feature type="domain" description="N-acetyltransferase" evidence="1">
    <location>
        <begin position="162"/>
        <end position="300"/>
    </location>
</feature>
<dbReference type="EC" id="2.3.1.-" evidence="2"/>